<gene>
    <name evidence="2" type="ORF">OHB35_00915</name>
</gene>
<proteinExistence type="predicted"/>
<evidence type="ECO:0000313" key="3">
    <source>
        <dbReference type="Proteomes" id="UP001340816"/>
    </source>
</evidence>
<dbReference type="InterPro" id="IPR000843">
    <property type="entry name" value="HTH_LacI"/>
</dbReference>
<dbReference type="Gene3D" id="1.10.260.40">
    <property type="entry name" value="lambda repressor-like DNA-binding domains"/>
    <property type="match status" value="1"/>
</dbReference>
<organism evidence="2 3">
    <name type="scientific">Streptomyces phaeochromogenes</name>
    <dbReference type="NCBI Taxonomy" id="1923"/>
    <lineage>
        <taxon>Bacteria</taxon>
        <taxon>Bacillati</taxon>
        <taxon>Actinomycetota</taxon>
        <taxon>Actinomycetes</taxon>
        <taxon>Kitasatosporales</taxon>
        <taxon>Streptomycetaceae</taxon>
        <taxon>Streptomyces</taxon>
        <taxon>Streptomyces phaeochromogenes group</taxon>
    </lineage>
</organism>
<evidence type="ECO:0000259" key="1">
    <source>
        <dbReference type="PROSITE" id="PS50932"/>
    </source>
</evidence>
<reference evidence="2 3" key="1">
    <citation type="submission" date="2022-10" db="EMBL/GenBank/DDBJ databases">
        <title>The complete genomes of actinobacterial strains from the NBC collection.</title>
        <authorList>
            <person name="Joergensen T.S."/>
            <person name="Alvarez Arevalo M."/>
            <person name="Sterndorff E.B."/>
            <person name="Faurdal D."/>
            <person name="Vuksanovic O."/>
            <person name="Mourched A.-S."/>
            <person name="Charusanti P."/>
            <person name="Shaw S."/>
            <person name="Blin K."/>
            <person name="Weber T."/>
        </authorList>
    </citation>
    <scope>NUCLEOTIDE SEQUENCE [LARGE SCALE GENOMIC DNA]</scope>
    <source>
        <strain evidence="2 3">NBC 01752</strain>
    </source>
</reference>
<dbReference type="EMBL" id="CP109135">
    <property type="protein sequence ID" value="WSD11886.1"/>
    <property type="molecule type" value="Genomic_DNA"/>
</dbReference>
<name>A0ABZ1H3E1_STRPH</name>
<dbReference type="RefSeq" id="WP_326757451.1">
    <property type="nucleotide sequence ID" value="NZ_CP109135.1"/>
</dbReference>
<dbReference type="SMART" id="SM00354">
    <property type="entry name" value="HTH_LACI"/>
    <property type="match status" value="1"/>
</dbReference>
<accession>A0ABZ1H3E1</accession>
<evidence type="ECO:0000313" key="2">
    <source>
        <dbReference type="EMBL" id="WSD11886.1"/>
    </source>
</evidence>
<keyword evidence="2" id="KW-0238">DNA-binding</keyword>
<dbReference type="SUPFAM" id="SSF47413">
    <property type="entry name" value="lambda repressor-like DNA-binding domains"/>
    <property type="match status" value="1"/>
</dbReference>
<keyword evidence="3" id="KW-1185">Reference proteome</keyword>
<protein>
    <submittedName>
        <fullName evidence="2">LacI family DNA-binding transcriptional regulator</fullName>
    </submittedName>
</protein>
<dbReference type="GO" id="GO:0003677">
    <property type="term" value="F:DNA binding"/>
    <property type="evidence" value="ECO:0007669"/>
    <property type="project" value="UniProtKB-KW"/>
</dbReference>
<feature type="domain" description="HTH lacI-type" evidence="1">
    <location>
        <begin position="7"/>
        <end position="45"/>
    </location>
</feature>
<dbReference type="PROSITE" id="PS50932">
    <property type="entry name" value="HTH_LACI_2"/>
    <property type="match status" value="1"/>
</dbReference>
<dbReference type="InterPro" id="IPR010982">
    <property type="entry name" value="Lambda_DNA-bd_dom_sf"/>
</dbReference>
<sequence>MAARAGVSNALNGTGRLSEATRQRVLAAAREVVHAPASAARALARGSTGVLGLTMTTLDRSIPDG</sequence>
<dbReference type="Proteomes" id="UP001340816">
    <property type="component" value="Chromosome"/>
</dbReference>